<organism evidence="2 3">
    <name type="scientific">Streblomastix strix</name>
    <dbReference type="NCBI Taxonomy" id="222440"/>
    <lineage>
        <taxon>Eukaryota</taxon>
        <taxon>Metamonada</taxon>
        <taxon>Preaxostyla</taxon>
        <taxon>Oxymonadida</taxon>
        <taxon>Streblomastigidae</taxon>
        <taxon>Streblomastix</taxon>
    </lineage>
</organism>
<accession>A0A5J4WWG4</accession>
<evidence type="ECO:0000313" key="3">
    <source>
        <dbReference type="Proteomes" id="UP000324800"/>
    </source>
</evidence>
<evidence type="ECO:0000256" key="1">
    <source>
        <dbReference type="SAM" id="MobiDB-lite"/>
    </source>
</evidence>
<feature type="compositionally biased region" description="Polar residues" evidence="1">
    <location>
        <begin position="320"/>
        <end position="347"/>
    </location>
</feature>
<reference evidence="2 3" key="1">
    <citation type="submission" date="2019-03" db="EMBL/GenBank/DDBJ databases">
        <title>Single cell metagenomics reveals metabolic interactions within the superorganism composed of flagellate Streblomastix strix and complex community of Bacteroidetes bacteria on its surface.</title>
        <authorList>
            <person name="Treitli S.C."/>
            <person name="Kolisko M."/>
            <person name="Husnik F."/>
            <person name="Keeling P."/>
            <person name="Hampl V."/>
        </authorList>
    </citation>
    <scope>NUCLEOTIDE SEQUENCE [LARGE SCALE GENOMIC DNA]</scope>
    <source>
        <strain evidence="2">ST1C</strain>
    </source>
</reference>
<dbReference type="AlphaFoldDB" id="A0A5J4WWG4"/>
<dbReference type="Proteomes" id="UP000324800">
    <property type="component" value="Unassembled WGS sequence"/>
</dbReference>
<evidence type="ECO:0000313" key="2">
    <source>
        <dbReference type="EMBL" id="KAA6398822.1"/>
    </source>
</evidence>
<comment type="caution">
    <text evidence="2">The sequence shown here is derived from an EMBL/GenBank/DDBJ whole genome shotgun (WGS) entry which is preliminary data.</text>
</comment>
<name>A0A5J4WWG4_9EUKA</name>
<protein>
    <submittedName>
        <fullName evidence="2">Uncharacterized protein</fullName>
    </submittedName>
</protein>
<sequence>MADAIQPNVQEQVMNIEEQIQQPLLEIPPAIPAKDENSTLPFIQDLLVQTARTPEEKRRAEQLAQAVKLVEQYYSTKAEDYDPIRERATQRVREALLDRVDMTLSLEFNKKNAVDHSGANDPEYEADVCKFSVAADQASFAAISSLAIGDSKSATMWLLTNHHLCRIIAGDAQQRREMELLPPELRGFLGKEAGSVAVLGSQSKKKLADNEKIIKLIQSKETANKTTTSNPQQTIIAAPVPQTQMPSAQIHTQQQNQTQIAPFAVPFTSQPSWFPINQFAFTPNQSSTFIPNQFSSNRGGFGQWKANKRDKRGRIYPYNDVSSQQGASSNQTANQFQQSTSNDNKLL</sequence>
<dbReference type="EMBL" id="SNRW01000874">
    <property type="protein sequence ID" value="KAA6398822.1"/>
    <property type="molecule type" value="Genomic_DNA"/>
</dbReference>
<feature type="region of interest" description="Disordered" evidence="1">
    <location>
        <begin position="316"/>
        <end position="347"/>
    </location>
</feature>
<proteinExistence type="predicted"/>
<gene>
    <name evidence="2" type="ORF">EZS28_005651</name>
</gene>